<dbReference type="Pfam" id="PF00014">
    <property type="entry name" value="Kunitz_BPTI"/>
    <property type="match status" value="1"/>
</dbReference>
<feature type="transmembrane region" description="Helical" evidence="4">
    <location>
        <begin position="20"/>
        <end position="43"/>
    </location>
</feature>
<name>A0AA85KEP9_TRIRE</name>
<dbReference type="InterPro" id="IPR020901">
    <property type="entry name" value="Prtase_inh_Kunz-CS"/>
</dbReference>
<dbReference type="InterPro" id="IPR050098">
    <property type="entry name" value="TFPI/VKTCI-like"/>
</dbReference>
<protein>
    <recommendedName>
        <fullName evidence="5">BPTI/Kunitz inhibitor domain-containing protein</fullName>
    </recommendedName>
</protein>
<keyword evidence="4" id="KW-0812">Transmembrane</keyword>
<evidence type="ECO:0000256" key="2">
    <source>
        <dbReference type="ARBA" id="ARBA00022900"/>
    </source>
</evidence>
<dbReference type="WBParaSite" id="TREG1_97970.1">
    <property type="protein sequence ID" value="TREG1_97970.1"/>
    <property type="gene ID" value="TREG1_97970"/>
</dbReference>
<dbReference type="PANTHER" id="PTHR10083:SF328">
    <property type="entry name" value="TISSUE FACTOR PATHWAY INHIBITOR"/>
    <property type="match status" value="1"/>
</dbReference>
<dbReference type="GO" id="GO:0004867">
    <property type="term" value="F:serine-type endopeptidase inhibitor activity"/>
    <property type="evidence" value="ECO:0007669"/>
    <property type="project" value="UniProtKB-KW"/>
</dbReference>
<dbReference type="Gene3D" id="4.10.410.10">
    <property type="entry name" value="Pancreatic trypsin inhibitor Kunitz domain"/>
    <property type="match status" value="1"/>
</dbReference>
<reference evidence="7" key="2">
    <citation type="submission" date="2023-11" db="UniProtKB">
        <authorList>
            <consortium name="WormBaseParasite"/>
        </authorList>
    </citation>
    <scope>IDENTIFICATION</scope>
</reference>
<evidence type="ECO:0000313" key="6">
    <source>
        <dbReference type="Proteomes" id="UP000050795"/>
    </source>
</evidence>
<dbReference type="GO" id="GO:0005615">
    <property type="term" value="C:extracellular space"/>
    <property type="evidence" value="ECO:0007669"/>
    <property type="project" value="TreeGrafter"/>
</dbReference>
<keyword evidence="4" id="KW-0472">Membrane</keyword>
<keyword evidence="1" id="KW-0646">Protease inhibitor</keyword>
<reference evidence="6" key="1">
    <citation type="submission" date="2022-06" db="EMBL/GenBank/DDBJ databases">
        <authorList>
            <person name="Berger JAMES D."/>
            <person name="Berger JAMES D."/>
        </authorList>
    </citation>
    <scope>NUCLEOTIDE SEQUENCE [LARGE SCALE GENOMIC DNA]</scope>
</reference>
<dbReference type="AlphaFoldDB" id="A0AA85KEP9"/>
<keyword evidence="4" id="KW-1133">Transmembrane helix</keyword>
<evidence type="ECO:0000259" key="5">
    <source>
        <dbReference type="PROSITE" id="PS50279"/>
    </source>
</evidence>
<evidence type="ECO:0000256" key="4">
    <source>
        <dbReference type="SAM" id="Phobius"/>
    </source>
</evidence>
<dbReference type="InterPro" id="IPR002223">
    <property type="entry name" value="Kunitz_BPTI"/>
</dbReference>
<keyword evidence="6" id="KW-1185">Reference proteome</keyword>
<dbReference type="PANTHER" id="PTHR10083">
    <property type="entry name" value="KUNITZ-TYPE PROTEASE INHIBITOR-RELATED"/>
    <property type="match status" value="1"/>
</dbReference>
<dbReference type="InterPro" id="IPR036880">
    <property type="entry name" value="Kunitz_BPTI_sf"/>
</dbReference>
<dbReference type="PROSITE" id="PS50279">
    <property type="entry name" value="BPTI_KUNITZ_2"/>
    <property type="match status" value="1"/>
</dbReference>
<feature type="domain" description="BPTI/Kunitz inhibitor" evidence="5">
    <location>
        <begin position="52"/>
        <end position="102"/>
    </location>
</feature>
<sequence length="105" mass="12093">MYKYGSISCIQFVLIKYQTFIRIIMLLKQFCILLSLAVLCNVISCEKKEEKCHLKPDAGLCRAYIPSFYYDAAAKKCKEFIYGGCMGNDNRFETEEECKKACEGK</sequence>
<evidence type="ECO:0000313" key="7">
    <source>
        <dbReference type="WBParaSite" id="TREG1_97970.1"/>
    </source>
</evidence>
<evidence type="ECO:0000256" key="3">
    <source>
        <dbReference type="ARBA" id="ARBA00023157"/>
    </source>
</evidence>
<organism evidence="6 7">
    <name type="scientific">Trichobilharzia regenti</name>
    <name type="common">Nasal bird schistosome</name>
    <dbReference type="NCBI Taxonomy" id="157069"/>
    <lineage>
        <taxon>Eukaryota</taxon>
        <taxon>Metazoa</taxon>
        <taxon>Spiralia</taxon>
        <taxon>Lophotrochozoa</taxon>
        <taxon>Platyhelminthes</taxon>
        <taxon>Trematoda</taxon>
        <taxon>Digenea</taxon>
        <taxon>Strigeidida</taxon>
        <taxon>Schistosomatoidea</taxon>
        <taxon>Schistosomatidae</taxon>
        <taxon>Trichobilharzia</taxon>
    </lineage>
</organism>
<keyword evidence="3" id="KW-1015">Disulfide bond</keyword>
<dbReference type="PROSITE" id="PS00280">
    <property type="entry name" value="BPTI_KUNITZ_1"/>
    <property type="match status" value="1"/>
</dbReference>
<accession>A0AA85KEP9</accession>
<keyword evidence="2" id="KW-0722">Serine protease inhibitor</keyword>
<dbReference type="SMART" id="SM00131">
    <property type="entry name" value="KU"/>
    <property type="match status" value="1"/>
</dbReference>
<evidence type="ECO:0000256" key="1">
    <source>
        <dbReference type="ARBA" id="ARBA00022690"/>
    </source>
</evidence>
<dbReference type="SUPFAM" id="SSF57362">
    <property type="entry name" value="BPTI-like"/>
    <property type="match status" value="1"/>
</dbReference>
<proteinExistence type="predicted"/>
<dbReference type="Proteomes" id="UP000050795">
    <property type="component" value="Unassembled WGS sequence"/>
</dbReference>
<dbReference type="FunFam" id="4.10.410.10:FF:000004">
    <property type="entry name" value="Tissue factor pathway inhibitor"/>
    <property type="match status" value="1"/>
</dbReference>
<dbReference type="PRINTS" id="PR00759">
    <property type="entry name" value="BASICPTASE"/>
</dbReference>